<organism evidence="1">
    <name type="scientific">Fagus sylvatica</name>
    <name type="common">Beechnut</name>
    <dbReference type="NCBI Taxonomy" id="28930"/>
    <lineage>
        <taxon>Eukaryota</taxon>
        <taxon>Viridiplantae</taxon>
        <taxon>Streptophyta</taxon>
        <taxon>Embryophyta</taxon>
        <taxon>Tracheophyta</taxon>
        <taxon>Spermatophyta</taxon>
        <taxon>Magnoliopsida</taxon>
        <taxon>eudicotyledons</taxon>
        <taxon>Gunneridae</taxon>
        <taxon>Pentapetalae</taxon>
        <taxon>rosids</taxon>
        <taxon>fabids</taxon>
        <taxon>Fagales</taxon>
        <taxon>Fagaceae</taxon>
        <taxon>Fagus</taxon>
    </lineage>
</organism>
<dbReference type="PANTHER" id="PTHR32011:SF2">
    <property type="entry name" value="OS08G0472400 PROTEIN"/>
    <property type="match status" value="1"/>
</dbReference>
<dbReference type="PANTHER" id="PTHR32011">
    <property type="entry name" value="OS08G0472400 PROTEIN"/>
    <property type="match status" value="1"/>
</dbReference>
<reference evidence="1" key="1">
    <citation type="submission" date="2018-02" db="EMBL/GenBank/DDBJ databases">
        <authorList>
            <person name="Cohen D.B."/>
            <person name="Kent A.D."/>
        </authorList>
    </citation>
    <scope>NUCLEOTIDE SEQUENCE</scope>
</reference>
<gene>
    <name evidence="1" type="ORF">FSB_LOCUS37961</name>
</gene>
<sequence length="94" mass="10552">MRNYSYYSPSWIGVDDYIDHIGSVLRDGGWSESDISEMVHDTAPSAGFFEYDMGLLNKQAVLNTLLLQADRLSDSLRDAGWSSEEVSDAFGFDF</sequence>
<accession>A0A2N9HES7</accession>
<evidence type="ECO:0000313" key="1">
    <source>
        <dbReference type="EMBL" id="SPD10079.1"/>
    </source>
</evidence>
<dbReference type="EMBL" id="OIVN01003290">
    <property type="protein sequence ID" value="SPD10079.1"/>
    <property type="molecule type" value="Genomic_DNA"/>
</dbReference>
<name>A0A2N9HES7_FAGSY</name>
<proteinExistence type="predicted"/>
<dbReference type="AlphaFoldDB" id="A0A2N9HES7"/>
<protein>
    <submittedName>
        <fullName evidence="1">Uncharacterized protein</fullName>
    </submittedName>
</protein>